<feature type="transmembrane region" description="Helical" evidence="6">
    <location>
        <begin position="7"/>
        <end position="27"/>
    </location>
</feature>
<name>A0ABT4D210_9CLOT</name>
<dbReference type="Pfam" id="PF00892">
    <property type="entry name" value="EamA"/>
    <property type="match status" value="2"/>
</dbReference>
<dbReference type="Gene3D" id="1.10.3730.20">
    <property type="match status" value="2"/>
</dbReference>
<keyword evidence="5 6" id="KW-0472">Membrane</keyword>
<evidence type="ECO:0000256" key="4">
    <source>
        <dbReference type="ARBA" id="ARBA00022989"/>
    </source>
</evidence>
<evidence type="ECO:0000256" key="2">
    <source>
        <dbReference type="ARBA" id="ARBA00007362"/>
    </source>
</evidence>
<sequence>MENTKKVNEGYMLVALAGVCWGLMGILTKKLDILGFDELSVSALRPTVAVIFYVIYNLVRDTKCFKTDFKGIMFFILYGVVALDGMFLSFTYAVKYTSIGIASVLLFTNPIFVMVMSYFLFGEKFTKKKIIALVLSIVGCILIVKAYDIQAFKVNFIGIVFGVISGFTVALQNVLGKIGANKYSPKTHLIYSFLFAALFLWIFRSPWTILSKINNSTSLFYVISIGIVATVIPNGVFVKALQYVESGKASIICSIEPIVAAILGFVIFREILQIPQLIGMGFILFSVVLIQLDNKK</sequence>
<evidence type="ECO:0000256" key="6">
    <source>
        <dbReference type="SAM" id="Phobius"/>
    </source>
</evidence>
<dbReference type="EMBL" id="JAPQER010000005">
    <property type="protein sequence ID" value="MCY6485142.1"/>
    <property type="molecule type" value="Genomic_DNA"/>
</dbReference>
<dbReference type="SUPFAM" id="SSF103481">
    <property type="entry name" value="Multidrug resistance efflux transporter EmrE"/>
    <property type="match status" value="2"/>
</dbReference>
<keyword evidence="9" id="KW-1185">Reference proteome</keyword>
<feature type="transmembrane region" description="Helical" evidence="6">
    <location>
        <begin position="156"/>
        <end position="176"/>
    </location>
</feature>
<feature type="domain" description="EamA" evidence="7">
    <location>
        <begin position="10"/>
        <end position="144"/>
    </location>
</feature>
<evidence type="ECO:0000313" key="9">
    <source>
        <dbReference type="Proteomes" id="UP001078443"/>
    </source>
</evidence>
<feature type="transmembrane region" description="Helical" evidence="6">
    <location>
        <begin position="249"/>
        <end position="268"/>
    </location>
</feature>
<feature type="transmembrane region" description="Helical" evidence="6">
    <location>
        <begin position="188"/>
        <end position="207"/>
    </location>
</feature>
<evidence type="ECO:0000256" key="3">
    <source>
        <dbReference type="ARBA" id="ARBA00022692"/>
    </source>
</evidence>
<dbReference type="PANTHER" id="PTHR32322:SF2">
    <property type="entry name" value="EAMA DOMAIN-CONTAINING PROTEIN"/>
    <property type="match status" value="1"/>
</dbReference>
<evidence type="ECO:0000313" key="8">
    <source>
        <dbReference type="EMBL" id="MCY6485142.1"/>
    </source>
</evidence>
<feature type="transmembrane region" description="Helical" evidence="6">
    <location>
        <begin position="39"/>
        <end position="59"/>
    </location>
</feature>
<gene>
    <name evidence="8" type="ORF">OW763_12415</name>
</gene>
<reference evidence="8" key="1">
    <citation type="submission" date="2022-12" db="EMBL/GenBank/DDBJ databases">
        <authorList>
            <person name="Wang J."/>
        </authorList>
    </citation>
    <scope>NUCLEOTIDE SEQUENCE</scope>
    <source>
        <strain evidence="8">HY-45-18</strain>
    </source>
</reference>
<feature type="transmembrane region" description="Helical" evidence="6">
    <location>
        <begin position="130"/>
        <end position="150"/>
    </location>
</feature>
<comment type="subcellular location">
    <subcellularLocation>
        <location evidence="1">Membrane</location>
        <topology evidence="1">Multi-pass membrane protein</topology>
    </subcellularLocation>
</comment>
<comment type="similarity">
    <text evidence="2">Belongs to the EamA transporter family.</text>
</comment>
<dbReference type="InterPro" id="IPR050638">
    <property type="entry name" value="AA-Vitamin_Transporters"/>
</dbReference>
<feature type="transmembrane region" description="Helical" evidence="6">
    <location>
        <begin position="274"/>
        <end position="292"/>
    </location>
</feature>
<feature type="transmembrane region" description="Helical" evidence="6">
    <location>
        <begin position="71"/>
        <end position="93"/>
    </location>
</feature>
<keyword evidence="3 6" id="KW-0812">Transmembrane</keyword>
<feature type="domain" description="EamA" evidence="7">
    <location>
        <begin position="157"/>
        <end position="290"/>
    </location>
</feature>
<evidence type="ECO:0000256" key="1">
    <source>
        <dbReference type="ARBA" id="ARBA00004141"/>
    </source>
</evidence>
<keyword evidence="4 6" id="KW-1133">Transmembrane helix</keyword>
<feature type="transmembrane region" description="Helical" evidence="6">
    <location>
        <begin position="219"/>
        <end position="237"/>
    </location>
</feature>
<dbReference type="RefSeq" id="WP_268041460.1">
    <property type="nucleotide sequence ID" value="NZ_JAPQER010000005.1"/>
</dbReference>
<dbReference type="InterPro" id="IPR037185">
    <property type="entry name" value="EmrE-like"/>
</dbReference>
<feature type="transmembrane region" description="Helical" evidence="6">
    <location>
        <begin position="99"/>
        <end position="121"/>
    </location>
</feature>
<dbReference type="PANTHER" id="PTHR32322">
    <property type="entry name" value="INNER MEMBRANE TRANSPORTER"/>
    <property type="match status" value="1"/>
</dbReference>
<accession>A0ABT4D210</accession>
<dbReference type="InterPro" id="IPR000620">
    <property type="entry name" value="EamA_dom"/>
</dbReference>
<comment type="caution">
    <text evidence="8">The sequence shown here is derived from an EMBL/GenBank/DDBJ whole genome shotgun (WGS) entry which is preliminary data.</text>
</comment>
<evidence type="ECO:0000256" key="5">
    <source>
        <dbReference type="ARBA" id="ARBA00023136"/>
    </source>
</evidence>
<protein>
    <submittedName>
        <fullName evidence="8">EamA family transporter</fullName>
    </submittedName>
</protein>
<proteinExistence type="inferred from homology"/>
<evidence type="ECO:0000259" key="7">
    <source>
        <dbReference type="Pfam" id="PF00892"/>
    </source>
</evidence>
<organism evidence="8 9">
    <name type="scientific">Clostridium aestuarii</name>
    <dbReference type="NCBI Taxonomy" id="338193"/>
    <lineage>
        <taxon>Bacteria</taxon>
        <taxon>Bacillati</taxon>
        <taxon>Bacillota</taxon>
        <taxon>Clostridia</taxon>
        <taxon>Eubacteriales</taxon>
        <taxon>Clostridiaceae</taxon>
        <taxon>Clostridium</taxon>
    </lineage>
</organism>
<dbReference type="Proteomes" id="UP001078443">
    <property type="component" value="Unassembled WGS sequence"/>
</dbReference>